<dbReference type="PANTHER" id="PTHR35813:SF1">
    <property type="entry name" value="INNER MEMBRANE PROTEIN YBAN"/>
    <property type="match status" value="1"/>
</dbReference>
<gene>
    <name evidence="3" type="ORF">FHR94_002106</name>
</gene>
<keyword evidence="2" id="KW-0812">Transmembrane</keyword>
<dbReference type="PANTHER" id="PTHR35813">
    <property type="entry name" value="INNER MEMBRANE PROTEIN YBAN"/>
    <property type="match status" value="1"/>
</dbReference>
<evidence type="ECO:0000313" key="4">
    <source>
        <dbReference type="Proteomes" id="UP000547614"/>
    </source>
</evidence>
<dbReference type="PIRSF" id="PIRSF016789">
    <property type="entry name" value="DUF454"/>
    <property type="match status" value="1"/>
</dbReference>
<name>A0A839VA97_9GAMM</name>
<comment type="caution">
    <text evidence="3">The sequence shown here is derived from an EMBL/GenBank/DDBJ whole genome shotgun (WGS) entry which is preliminary data.</text>
</comment>
<evidence type="ECO:0000256" key="2">
    <source>
        <dbReference type="SAM" id="Phobius"/>
    </source>
</evidence>
<keyword evidence="4" id="KW-1185">Reference proteome</keyword>
<dbReference type="EMBL" id="JACHXP010000009">
    <property type="protein sequence ID" value="MBB3190865.1"/>
    <property type="molecule type" value="Genomic_DNA"/>
</dbReference>
<evidence type="ECO:0000313" key="3">
    <source>
        <dbReference type="EMBL" id="MBB3190865.1"/>
    </source>
</evidence>
<keyword evidence="1 2" id="KW-0472">Membrane</keyword>
<dbReference type="AlphaFoldDB" id="A0A839VA97"/>
<dbReference type="GO" id="GO:0005886">
    <property type="term" value="C:plasma membrane"/>
    <property type="evidence" value="ECO:0007669"/>
    <property type="project" value="UniProtKB-SubCell"/>
</dbReference>
<protein>
    <recommendedName>
        <fullName evidence="1">Inner membrane protein</fullName>
    </recommendedName>
</protein>
<dbReference type="Pfam" id="PF04304">
    <property type="entry name" value="DUF454"/>
    <property type="match status" value="1"/>
</dbReference>
<evidence type="ECO:0000256" key="1">
    <source>
        <dbReference type="PIRNR" id="PIRNR016789"/>
    </source>
</evidence>
<organism evidence="3 4">
    <name type="scientific">Halomonas cerina</name>
    <dbReference type="NCBI Taxonomy" id="447424"/>
    <lineage>
        <taxon>Bacteria</taxon>
        <taxon>Pseudomonadati</taxon>
        <taxon>Pseudomonadota</taxon>
        <taxon>Gammaproteobacteria</taxon>
        <taxon>Oceanospirillales</taxon>
        <taxon>Halomonadaceae</taxon>
        <taxon>Halomonas</taxon>
    </lineage>
</organism>
<keyword evidence="1" id="KW-1003">Cell membrane</keyword>
<dbReference type="RefSeq" id="WP_183325654.1">
    <property type="nucleotide sequence ID" value="NZ_JACHXP010000009.1"/>
</dbReference>
<keyword evidence="1" id="KW-0997">Cell inner membrane</keyword>
<dbReference type="Proteomes" id="UP000547614">
    <property type="component" value="Unassembled WGS sequence"/>
</dbReference>
<keyword evidence="2" id="KW-1133">Transmembrane helix</keyword>
<proteinExistence type="predicted"/>
<comment type="subcellular location">
    <subcellularLocation>
        <location evidence="1">Cell inner membrane</location>
        <topology evidence="1">Multi-pass membrane protein</topology>
    </subcellularLocation>
</comment>
<dbReference type="InterPro" id="IPR007401">
    <property type="entry name" value="DUF454"/>
</dbReference>
<feature type="transmembrane region" description="Helical" evidence="2">
    <location>
        <begin position="78"/>
        <end position="100"/>
    </location>
</feature>
<sequence length="125" mass="13778">MSHARRAAYLTLAGISFVLGMIGAFLPLLPTTCFMLLAVWAASRGSPRFAGWIRRHPRFGPAVLAWEDERAIPRHAKWLASAMLVVSMLVLALTVSLWWLKLSLIAGLCLVGGWILTRPEPVINS</sequence>
<accession>A0A839VA97</accession>
<feature type="transmembrane region" description="Helical" evidence="2">
    <location>
        <begin position="7"/>
        <end position="40"/>
    </location>
</feature>
<reference evidence="3 4" key="1">
    <citation type="submission" date="2020-08" db="EMBL/GenBank/DDBJ databases">
        <title>Genomic Encyclopedia of Type Strains, Phase III (KMG-III): the genomes of soil and plant-associated and newly described type strains.</title>
        <authorList>
            <person name="Whitman W."/>
        </authorList>
    </citation>
    <scope>NUCLEOTIDE SEQUENCE [LARGE SCALE GENOMIC DNA]</scope>
    <source>
        <strain evidence="3 4">CECT 7282</strain>
    </source>
</reference>